<dbReference type="PANTHER" id="PTHR36304:SF4">
    <property type="entry name" value="DUF4388 DOMAIN-CONTAINING PROTEIN"/>
    <property type="match status" value="1"/>
</dbReference>
<dbReference type="Pfam" id="PF14332">
    <property type="entry name" value="DUF4388"/>
    <property type="match status" value="1"/>
</dbReference>
<dbReference type="EMBL" id="JAGTJJ010000018">
    <property type="protein sequence ID" value="MDC3984126.1"/>
    <property type="molecule type" value="Genomic_DNA"/>
</dbReference>
<gene>
    <name evidence="3" type="ORF">KEG57_26695</name>
</gene>
<dbReference type="InterPro" id="IPR000253">
    <property type="entry name" value="FHA_dom"/>
</dbReference>
<dbReference type="Pfam" id="PF00498">
    <property type="entry name" value="FHA"/>
    <property type="match status" value="1"/>
</dbReference>
<keyword evidence="4" id="KW-1185">Reference proteome</keyword>
<dbReference type="PROSITE" id="PS50006">
    <property type="entry name" value="FHA_DOMAIN"/>
    <property type="match status" value="1"/>
</dbReference>
<evidence type="ECO:0000313" key="4">
    <source>
        <dbReference type="Proteomes" id="UP001151081"/>
    </source>
</evidence>
<evidence type="ECO:0000259" key="2">
    <source>
        <dbReference type="PROSITE" id="PS50006"/>
    </source>
</evidence>
<name>A0A9X4AU15_9BACT</name>
<dbReference type="InterPro" id="IPR008984">
    <property type="entry name" value="SMAD_FHA_dom_sf"/>
</dbReference>
<dbReference type="SUPFAM" id="SSF49879">
    <property type="entry name" value="SMAD/FHA domain"/>
    <property type="match status" value="1"/>
</dbReference>
<dbReference type="Gene3D" id="2.60.200.20">
    <property type="match status" value="1"/>
</dbReference>
<dbReference type="InterPro" id="IPR025497">
    <property type="entry name" value="PatA-like_N"/>
</dbReference>
<dbReference type="AlphaFoldDB" id="A0A9X4AU15"/>
<dbReference type="PANTHER" id="PTHR36304">
    <property type="entry name" value="DOMAIN GTPASE-ACTIVATING PROTEIN, PUTATIVE-RELATED-RELATED"/>
    <property type="match status" value="1"/>
</dbReference>
<comment type="caution">
    <text evidence="3">The sequence shown here is derived from an EMBL/GenBank/DDBJ whole genome shotgun (WGS) entry which is preliminary data.</text>
</comment>
<reference evidence="3 4" key="1">
    <citation type="submission" date="2021-04" db="EMBL/GenBank/DDBJ databases">
        <title>Genome analysis of Polyangium sp.</title>
        <authorList>
            <person name="Li Y."/>
            <person name="Wang J."/>
        </authorList>
    </citation>
    <scope>NUCLEOTIDE SEQUENCE [LARGE SCALE GENOMIC DNA]</scope>
    <source>
        <strain evidence="3 4">SDU14</strain>
    </source>
</reference>
<feature type="domain" description="FHA" evidence="2">
    <location>
        <begin position="35"/>
        <end position="84"/>
    </location>
</feature>
<organism evidence="3 4">
    <name type="scientific">Polyangium jinanense</name>
    <dbReference type="NCBI Taxonomy" id="2829994"/>
    <lineage>
        <taxon>Bacteria</taxon>
        <taxon>Pseudomonadati</taxon>
        <taxon>Myxococcota</taxon>
        <taxon>Polyangia</taxon>
        <taxon>Polyangiales</taxon>
        <taxon>Polyangiaceae</taxon>
        <taxon>Polyangium</taxon>
    </lineage>
</organism>
<proteinExistence type="predicted"/>
<dbReference type="Proteomes" id="UP001151081">
    <property type="component" value="Unassembled WGS sequence"/>
</dbReference>
<accession>A0A9X4AU15</accession>
<evidence type="ECO:0000256" key="1">
    <source>
        <dbReference type="SAM" id="MobiDB-lite"/>
    </source>
</evidence>
<protein>
    <submittedName>
        <fullName evidence="3">DUF4388 domain-containing protein</fullName>
    </submittedName>
</protein>
<sequence length="312" mass="34023">MEQAPHMTSPSRLVLRFISGKYQGGEIPLQDAQELVVGRASDAGIVLVEEMVSRRHARFLLSNTDLTIEDLGSTNGTFVNGEKIQKSTLKEGDRVLIGTSILKVVSADTAVAAAGSRRKMEPPRPSVAPRGPARSMSGAIEEIPLPDLLQLLGTSKKSGVLVITSDDDVGKIFLHRGIVTYAEINADDVPPLKAAIRILAWTRGTFDFDPPEERTLPVTINLSVQELLMEGLRQIDELNALRHKLPDLDTRLTVPHPLGPSLRELSPTEIEVFQLAYNHGHLALVLNKSQATDLDTTQAIIKLINAGYLRKG</sequence>
<dbReference type="CDD" id="cd00060">
    <property type="entry name" value="FHA"/>
    <property type="match status" value="1"/>
</dbReference>
<feature type="region of interest" description="Disordered" evidence="1">
    <location>
        <begin position="115"/>
        <end position="134"/>
    </location>
</feature>
<evidence type="ECO:0000313" key="3">
    <source>
        <dbReference type="EMBL" id="MDC3984126.1"/>
    </source>
</evidence>
<dbReference type="SMART" id="SM00240">
    <property type="entry name" value="FHA"/>
    <property type="match status" value="1"/>
</dbReference>